<keyword evidence="2" id="KW-1185">Reference proteome</keyword>
<gene>
    <name evidence="1" type="ORF">GCM10009102_22570</name>
</gene>
<reference evidence="2" key="1">
    <citation type="journal article" date="2019" name="Int. J. Syst. Evol. Microbiol.">
        <title>The Global Catalogue of Microorganisms (GCM) 10K type strain sequencing project: providing services to taxonomists for standard genome sequencing and annotation.</title>
        <authorList>
            <consortium name="The Broad Institute Genomics Platform"/>
            <consortium name="The Broad Institute Genome Sequencing Center for Infectious Disease"/>
            <person name="Wu L."/>
            <person name="Ma J."/>
        </authorList>
    </citation>
    <scope>NUCLEOTIDE SEQUENCE [LARGE SCALE GENOMIC DNA]</scope>
    <source>
        <strain evidence="2">JCM 14603</strain>
    </source>
</reference>
<proteinExistence type="predicted"/>
<comment type="caution">
    <text evidence="1">The sequence shown here is derived from an EMBL/GenBank/DDBJ whole genome shotgun (WGS) entry which is preliminary data.</text>
</comment>
<dbReference type="EMBL" id="BAAAES010000009">
    <property type="protein sequence ID" value="GAA0671191.1"/>
    <property type="molecule type" value="Genomic_DNA"/>
</dbReference>
<evidence type="ECO:0000313" key="2">
    <source>
        <dbReference type="Proteomes" id="UP001500238"/>
    </source>
</evidence>
<organism evidence="1 2">
    <name type="scientific">Sphingomonas insulae</name>
    <dbReference type="NCBI Taxonomy" id="424800"/>
    <lineage>
        <taxon>Bacteria</taxon>
        <taxon>Pseudomonadati</taxon>
        <taxon>Pseudomonadota</taxon>
        <taxon>Alphaproteobacteria</taxon>
        <taxon>Sphingomonadales</taxon>
        <taxon>Sphingomonadaceae</taxon>
        <taxon>Sphingomonas</taxon>
    </lineage>
</organism>
<evidence type="ECO:0000313" key="1">
    <source>
        <dbReference type="EMBL" id="GAA0671191.1"/>
    </source>
</evidence>
<sequence>MAHDRDNPSRATVVMSLQVLPVQSEAITAFRLEALLAEAVRIADRIGYDLTAIRIEEAIAAIHDRHLAAAGGASLPLN</sequence>
<protein>
    <submittedName>
        <fullName evidence="1">Uncharacterized protein</fullName>
    </submittedName>
</protein>
<name>A0ABP3T3C8_9SPHN</name>
<accession>A0ABP3T3C8</accession>
<dbReference type="Proteomes" id="UP001500238">
    <property type="component" value="Unassembled WGS sequence"/>
</dbReference>